<dbReference type="PROSITE" id="PS50850">
    <property type="entry name" value="MFS"/>
    <property type="match status" value="1"/>
</dbReference>
<dbReference type="InterPro" id="IPR020846">
    <property type="entry name" value="MFS_dom"/>
</dbReference>
<dbReference type="EMBL" id="FMXQ01000008">
    <property type="protein sequence ID" value="SDB47706.1"/>
    <property type="molecule type" value="Genomic_DNA"/>
</dbReference>
<keyword evidence="7" id="KW-1185">Reference proteome</keyword>
<feature type="transmembrane region" description="Helical" evidence="4">
    <location>
        <begin position="253"/>
        <end position="273"/>
    </location>
</feature>
<gene>
    <name evidence="6" type="ORF">SAMN02982931_03670</name>
</gene>
<feature type="transmembrane region" description="Helical" evidence="4">
    <location>
        <begin position="311"/>
        <end position="335"/>
    </location>
</feature>
<dbReference type="InterPro" id="IPR011701">
    <property type="entry name" value="MFS"/>
</dbReference>
<dbReference type="InterPro" id="IPR036259">
    <property type="entry name" value="MFS_trans_sf"/>
</dbReference>
<feature type="transmembrane region" description="Helical" evidence="4">
    <location>
        <begin position="20"/>
        <end position="43"/>
    </location>
</feature>
<evidence type="ECO:0000259" key="5">
    <source>
        <dbReference type="PROSITE" id="PS50850"/>
    </source>
</evidence>
<feature type="transmembrane region" description="Helical" evidence="4">
    <location>
        <begin position="76"/>
        <end position="109"/>
    </location>
</feature>
<feature type="transmembrane region" description="Helical" evidence="4">
    <location>
        <begin position="219"/>
        <end position="241"/>
    </location>
</feature>
<keyword evidence="2 4" id="KW-1133">Transmembrane helix</keyword>
<dbReference type="InterPro" id="IPR050327">
    <property type="entry name" value="Proton-linked_MCT"/>
</dbReference>
<dbReference type="GO" id="GO:0022857">
    <property type="term" value="F:transmembrane transporter activity"/>
    <property type="evidence" value="ECO:0007669"/>
    <property type="project" value="InterPro"/>
</dbReference>
<dbReference type="PANTHER" id="PTHR11360:SF308">
    <property type="entry name" value="BLL3089 PROTEIN"/>
    <property type="match status" value="1"/>
</dbReference>
<feature type="transmembrane region" description="Helical" evidence="4">
    <location>
        <begin position="136"/>
        <end position="162"/>
    </location>
</feature>
<dbReference type="Proteomes" id="UP000199071">
    <property type="component" value="Unassembled WGS sequence"/>
</dbReference>
<evidence type="ECO:0000256" key="2">
    <source>
        <dbReference type="ARBA" id="ARBA00022989"/>
    </source>
</evidence>
<reference evidence="6 7" key="1">
    <citation type="submission" date="2016-10" db="EMBL/GenBank/DDBJ databases">
        <authorList>
            <person name="de Groot N.N."/>
        </authorList>
    </citation>
    <scope>NUCLEOTIDE SEQUENCE [LARGE SCALE GENOMIC DNA]</scope>
    <source>
        <strain evidence="6 7">ATCC 35022</strain>
    </source>
</reference>
<accession>A0A1G6DRG2</accession>
<evidence type="ECO:0000313" key="7">
    <source>
        <dbReference type="Proteomes" id="UP000199071"/>
    </source>
</evidence>
<evidence type="ECO:0000256" key="4">
    <source>
        <dbReference type="SAM" id="Phobius"/>
    </source>
</evidence>
<dbReference type="RefSeq" id="WP_244521340.1">
    <property type="nucleotide sequence ID" value="NZ_FMXQ01000008.1"/>
</dbReference>
<dbReference type="AlphaFoldDB" id="A0A1G6DRG2"/>
<feature type="transmembrane region" description="Helical" evidence="4">
    <location>
        <begin position="168"/>
        <end position="188"/>
    </location>
</feature>
<sequence>MFAFARQHVRPLAFGALHSFYSAPGQTFFIGLFVVSFGADFGLDPAGVGALYLAGTLASAATLLFVGHWIDHIRLVHFSAAVVVGCAIACLVTSLAVGPLTLFFGLYLLRLTGQGLMVHVEATATARTFDRERGRALGITALGIPISEIIFPPLVVAGIAAIGWRPTYALVGAVALFVLLPLTQWLLYGITRSPRREGGTGGAFRSLLAGLRVLLRSRYVWAALPAMAVLPFYATAIMFHITTMADIRGWPVGFVAASFPALAIANVCGLFISGQIIDRVSARKLFMFQMIPLLCGMTVLGMVTAPWALPVVMASIGFSGGLSKTTLTAVWAELFGTETLGTIRSAVAMYMVLISALAPFVLGALLSAGWSIEVVMTWFVIIGVVCITPPVIAERYAFR</sequence>
<feature type="transmembrane region" description="Helical" evidence="4">
    <location>
        <begin position="50"/>
        <end position="70"/>
    </location>
</feature>
<dbReference type="SUPFAM" id="SSF103473">
    <property type="entry name" value="MFS general substrate transporter"/>
    <property type="match status" value="1"/>
</dbReference>
<organism evidence="6 7">
    <name type="scientific">Bauldia litoralis</name>
    <dbReference type="NCBI Taxonomy" id="665467"/>
    <lineage>
        <taxon>Bacteria</taxon>
        <taxon>Pseudomonadati</taxon>
        <taxon>Pseudomonadota</taxon>
        <taxon>Alphaproteobacteria</taxon>
        <taxon>Hyphomicrobiales</taxon>
        <taxon>Kaistiaceae</taxon>
        <taxon>Bauldia</taxon>
    </lineage>
</organism>
<keyword evidence="3 4" id="KW-0472">Membrane</keyword>
<feature type="transmembrane region" description="Helical" evidence="4">
    <location>
        <begin position="375"/>
        <end position="393"/>
    </location>
</feature>
<keyword evidence="1 4" id="KW-0812">Transmembrane</keyword>
<dbReference type="STRING" id="665467.SAMN02982931_03670"/>
<protein>
    <submittedName>
        <fullName evidence="6">Predicted arabinose efflux permease, MFS family</fullName>
    </submittedName>
</protein>
<feature type="transmembrane region" description="Helical" evidence="4">
    <location>
        <begin position="347"/>
        <end position="369"/>
    </location>
</feature>
<evidence type="ECO:0000313" key="6">
    <source>
        <dbReference type="EMBL" id="SDB47706.1"/>
    </source>
</evidence>
<dbReference type="PANTHER" id="PTHR11360">
    <property type="entry name" value="MONOCARBOXYLATE TRANSPORTER"/>
    <property type="match status" value="1"/>
</dbReference>
<feature type="transmembrane region" description="Helical" evidence="4">
    <location>
        <begin position="285"/>
        <end position="305"/>
    </location>
</feature>
<name>A0A1G6DRG2_9HYPH</name>
<dbReference type="Gene3D" id="1.20.1250.20">
    <property type="entry name" value="MFS general substrate transporter like domains"/>
    <property type="match status" value="2"/>
</dbReference>
<proteinExistence type="predicted"/>
<evidence type="ECO:0000256" key="1">
    <source>
        <dbReference type="ARBA" id="ARBA00022692"/>
    </source>
</evidence>
<dbReference type="Pfam" id="PF07690">
    <property type="entry name" value="MFS_1"/>
    <property type="match status" value="1"/>
</dbReference>
<feature type="domain" description="Major facilitator superfamily (MFS) profile" evidence="5">
    <location>
        <begin position="11"/>
        <end position="399"/>
    </location>
</feature>
<evidence type="ECO:0000256" key="3">
    <source>
        <dbReference type="ARBA" id="ARBA00023136"/>
    </source>
</evidence>